<keyword evidence="3" id="KW-1185">Reference proteome</keyword>
<dbReference type="Pfam" id="PF13456">
    <property type="entry name" value="RVT_3"/>
    <property type="match status" value="1"/>
</dbReference>
<gene>
    <name evidence="2" type="ORF">SLEP1_g50444</name>
</gene>
<dbReference type="InterPro" id="IPR043502">
    <property type="entry name" value="DNA/RNA_pol_sf"/>
</dbReference>
<dbReference type="InterPro" id="IPR036397">
    <property type="entry name" value="RNaseH_sf"/>
</dbReference>
<protein>
    <recommendedName>
        <fullName evidence="1">Integrase catalytic domain-containing protein</fullName>
    </recommendedName>
</protein>
<evidence type="ECO:0000313" key="2">
    <source>
        <dbReference type="EMBL" id="GKV43110.1"/>
    </source>
</evidence>
<dbReference type="Gene3D" id="3.30.420.10">
    <property type="entry name" value="Ribonuclease H-like superfamily/Ribonuclease H"/>
    <property type="match status" value="1"/>
</dbReference>
<evidence type="ECO:0000313" key="3">
    <source>
        <dbReference type="Proteomes" id="UP001054252"/>
    </source>
</evidence>
<dbReference type="GO" id="GO:0015074">
    <property type="term" value="P:DNA integration"/>
    <property type="evidence" value="ECO:0007669"/>
    <property type="project" value="InterPro"/>
</dbReference>
<proteinExistence type="predicted"/>
<dbReference type="GO" id="GO:0003676">
    <property type="term" value="F:nucleic acid binding"/>
    <property type="evidence" value="ECO:0007669"/>
    <property type="project" value="InterPro"/>
</dbReference>
<dbReference type="AlphaFoldDB" id="A0AAV5M0S6"/>
<dbReference type="Proteomes" id="UP001054252">
    <property type="component" value="Unassembled WGS sequence"/>
</dbReference>
<dbReference type="SUPFAM" id="SSF56672">
    <property type="entry name" value="DNA/RNA polymerases"/>
    <property type="match status" value="1"/>
</dbReference>
<comment type="caution">
    <text evidence="2">The sequence shown here is derived from an EMBL/GenBank/DDBJ whole genome shotgun (WGS) entry which is preliminary data.</text>
</comment>
<feature type="domain" description="Integrase catalytic" evidence="1">
    <location>
        <begin position="292"/>
        <end position="406"/>
    </location>
</feature>
<evidence type="ECO:0000259" key="1">
    <source>
        <dbReference type="PROSITE" id="PS50994"/>
    </source>
</evidence>
<dbReference type="GO" id="GO:0004523">
    <property type="term" value="F:RNA-DNA hybrid ribonuclease activity"/>
    <property type="evidence" value="ECO:0007669"/>
    <property type="project" value="InterPro"/>
</dbReference>
<name>A0AAV5M0S6_9ROSI</name>
<dbReference type="PANTHER" id="PTHR48475">
    <property type="entry name" value="RIBONUCLEASE H"/>
    <property type="match status" value="1"/>
</dbReference>
<accession>A0AAV5M0S6</accession>
<sequence length="480" mass="54402">MMNSPPLAKRQYLAKVALSCQHGMTPKISLILIYEVSWSIKGRRKRQERLFKCIQSALKLFFPMGGSSILYEGLYNKVECLALEVGNEILAKHLDFSNEADHLVLPDKLPTLLDAQPTLTSLESLEVVNLGDEPTNPRHVHISTTFSADERAKMVNLLQEYKDVFAWNYDEMSGLDPTLVAYSLNVDPCIKPVVKPNRAFHLEIRCCVNFHDLNKACPKDEFFVPNMDVLMDNTTGCEMYSLWMAAVGNEEEWTLYFNGSSTTEEAGAGVVLKNDKGHDIVFSFKLDFQWMNNTAKYKAYLIGLAMAKEAGVQHLKIIGDLATEYFTKWVEAILLRKAIGLVVYNFIKLRIICCFRIPYKIVSDNGTSFVNQRVRRLLDTYKIKHWKSTQYYPQGNGQAEATNKSLLRIPSKMVYECEGGWSIHLQDTLFAHRMSSKIAIGFSPYFLIYGCDVVLPNEVLVPTAHILAASELDNDVDIYG</sequence>
<dbReference type="InterPro" id="IPR001584">
    <property type="entry name" value="Integrase_cat-core"/>
</dbReference>
<dbReference type="InterPro" id="IPR012337">
    <property type="entry name" value="RNaseH-like_sf"/>
</dbReference>
<dbReference type="InterPro" id="IPR002156">
    <property type="entry name" value="RNaseH_domain"/>
</dbReference>
<dbReference type="PROSITE" id="PS50994">
    <property type="entry name" value="INTEGRASE"/>
    <property type="match status" value="1"/>
</dbReference>
<dbReference type="SUPFAM" id="SSF53098">
    <property type="entry name" value="Ribonuclease H-like"/>
    <property type="match status" value="1"/>
</dbReference>
<organism evidence="2 3">
    <name type="scientific">Rubroshorea leprosula</name>
    <dbReference type="NCBI Taxonomy" id="152421"/>
    <lineage>
        <taxon>Eukaryota</taxon>
        <taxon>Viridiplantae</taxon>
        <taxon>Streptophyta</taxon>
        <taxon>Embryophyta</taxon>
        <taxon>Tracheophyta</taxon>
        <taxon>Spermatophyta</taxon>
        <taxon>Magnoliopsida</taxon>
        <taxon>eudicotyledons</taxon>
        <taxon>Gunneridae</taxon>
        <taxon>Pentapetalae</taxon>
        <taxon>rosids</taxon>
        <taxon>malvids</taxon>
        <taxon>Malvales</taxon>
        <taxon>Dipterocarpaceae</taxon>
        <taxon>Rubroshorea</taxon>
    </lineage>
</organism>
<reference evidence="2 3" key="1">
    <citation type="journal article" date="2021" name="Commun. Biol.">
        <title>The genome of Shorea leprosula (Dipterocarpaceae) highlights the ecological relevance of drought in aseasonal tropical rainforests.</title>
        <authorList>
            <person name="Ng K.K.S."/>
            <person name="Kobayashi M.J."/>
            <person name="Fawcett J.A."/>
            <person name="Hatakeyama M."/>
            <person name="Paape T."/>
            <person name="Ng C.H."/>
            <person name="Ang C.C."/>
            <person name="Tnah L.H."/>
            <person name="Lee C.T."/>
            <person name="Nishiyama T."/>
            <person name="Sese J."/>
            <person name="O'Brien M.J."/>
            <person name="Copetti D."/>
            <person name="Mohd Noor M.I."/>
            <person name="Ong R.C."/>
            <person name="Putra M."/>
            <person name="Sireger I.Z."/>
            <person name="Indrioko S."/>
            <person name="Kosugi Y."/>
            <person name="Izuno A."/>
            <person name="Isagi Y."/>
            <person name="Lee S.L."/>
            <person name="Shimizu K.K."/>
        </authorList>
    </citation>
    <scope>NUCLEOTIDE SEQUENCE [LARGE SCALE GENOMIC DNA]</scope>
    <source>
        <strain evidence="2">214</strain>
    </source>
</reference>
<dbReference type="EMBL" id="BPVZ01000165">
    <property type="protein sequence ID" value="GKV43110.1"/>
    <property type="molecule type" value="Genomic_DNA"/>
</dbReference>
<dbReference type="PANTHER" id="PTHR48475:SF1">
    <property type="entry name" value="RNASE H TYPE-1 DOMAIN-CONTAINING PROTEIN"/>
    <property type="match status" value="1"/>
</dbReference>